<organism evidence="2 3">
    <name type="scientific">Streptomyces capoamus</name>
    <dbReference type="NCBI Taxonomy" id="68183"/>
    <lineage>
        <taxon>Bacteria</taxon>
        <taxon>Bacillati</taxon>
        <taxon>Actinomycetota</taxon>
        <taxon>Actinomycetes</taxon>
        <taxon>Kitasatosporales</taxon>
        <taxon>Streptomycetaceae</taxon>
        <taxon>Streptomyces</taxon>
    </lineage>
</organism>
<dbReference type="EMBL" id="BNBF01000003">
    <property type="protein sequence ID" value="GHG40150.1"/>
    <property type="molecule type" value="Genomic_DNA"/>
</dbReference>
<dbReference type="InterPro" id="IPR009081">
    <property type="entry name" value="PP-bd_ACP"/>
</dbReference>
<evidence type="ECO:0000259" key="1">
    <source>
        <dbReference type="PROSITE" id="PS50075"/>
    </source>
</evidence>
<sequence length="102" mass="10693">MADQLIVDTLVRLIVSHFEMDPAQLSADSNLQHLGLDSIALAELLVVVEEETGIDVPLTDEAMPAGPEVTLGAVADYVARFADDSTRAVLHALAAAPADVDA</sequence>
<dbReference type="Proteomes" id="UP000619355">
    <property type="component" value="Unassembled WGS sequence"/>
</dbReference>
<dbReference type="RefSeq" id="WP_189979319.1">
    <property type="nucleotide sequence ID" value="NZ_BNBF01000003.1"/>
</dbReference>
<evidence type="ECO:0000313" key="3">
    <source>
        <dbReference type="Proteomes" id="UP000619355"/>
    </source>
</evidence>
<gene>
    <name evidence="2" type="ORF">GCM10018980_14190</name>
</gene>
<comment type="caution">
    <text evidence="2">The sequence shown here is derived from an EMBL/GenBank/DDBJ whole genome shotgun (WGS) entry which is preliminary data.</text>
</comment>
<dbReference type="SUPFAM" id="SSF47336">
    <property type="entry name" value="ACP-like"/>
    <property type="match status" value="1"/>
</dbReference>
<dbReference type="Pfam" id="PF00550">
    <property type="entry name" value="PP-binding"/>
    <property type="match status" value="1"/>
</dbReference>
<feature type="domain" description="Carrier" evidence="1">
    <location>
        <begin position="1"/>
        <end position="82"/>
    </location>
</feature>
<evidence type="ECO:0000313" key="2">
    <source>
        <dbReference type="EMBL" id="GHG40150.1"/>
    </source>
</evidence>
<reference evidence="3" key="1">
    <citation type="journal article" date="2019" name="Int. J. Syst. Evol. Microbiol.">
        <title>The Global Catalogue of Microorganisms (GCM) 10K type strain sequencing project: providing services to taxonomists for standard genome sequencing and annotation.</title>
        <authorList>
            <consortium name="The Broad Institute Genomics Platform"/>
            <consortium name="The Broad Institute Genome Sequencing Center for Infectious Disease"/>
            <person name="Wu L."/>
            <person name="Ma J."/>
        </authorList>
    </citation>
    <scope>NUCLEOTIDE SEQUENCE [LARGE SCALE GENOMIC DNA]</scope>
    <source>
        <strain evidence="3">JCM 4253</strain>
    </source>
</reference>
<dbReference type="Gene3D" id="1.10.1200.10">
    <property type="entry name" value="ACP-like"/>
    <property type="match status" value="1"/>
</dbReference>
<keyword evidence="3" id="KW-1185">Reference proteome</keyword>
<protein>
    <recommendedName>
        <fullName evidence="1">Carrier domain-containing protein</fullName>
    </recommendedName>
</protein>
<dbReference type="InterPro" id="IPR036736">
    <property type="entry name" value="ACP-like_sf"/>
</dbReference>
<name>A0A919C1F7_9ACTN</name>
<proteinExistence type="predicted"/>
<accession>A0A919C1F7</accession>
<dbReference type="PROSITE" id="PS50075">
    <property type="entry name" value="CARRIER"/>
    <property type="match status" value="1"/>
</dbReference>
<dbReference type="AlphaFoldDB" id="A0A919C1F7"/>